<protein>
    <submittedName>
        <fullName evidence="1">Uncharacterized protein</fullName>
    </submittedName>
</protein>
<sequence>MRKCRPSSMSAERVVVYQVVIPSPYRQQILSVSMMV</sequence>
<dbReference type="EMBL" id="GBXM01053652">
    <property type="protein sequence ID" value="JAH54925.1"/>
    <property type="molecule type" value="Transcribed_RNA"/>
</dbReference>
<reference evidence="1" key="2">
    <citation type="journal article" date="2015" name="Fish Shellfish Immunol.">
        <title>Early steps in the European eel (Anguilla anguilla)-Vibrio vulnificus interaction in the gills: Role of the RtxA13 toxin.</title>
        <authorList>
            <person name="Callol A."/>
            <person name="Pajuelo D."/>
            <person name="Ebbesson L."/>
            <person name="Teles M."/>
            <person name="MacKenzie S."/>
            <person name="Amaro C."/>
        </authorList>
    </citation>
    <scope>NUCLEOTIDE SEQUENCE</scope>
</reference>
<organism evidence="1">
    <name type="scientific">Anguilla anguilla</name>
    <name type="common">European freshwater eel</name>
    <name type="synonym">Muraena anguilla</name>
    <dbReference type="NCBI Taxonomy" id="7936"/>
    <lineage>
        <taxon>Eukaryota</taxon>
        <taxon>Metazoa</taxon>
        <taxon>Chordata</taxon>
        <taxon>Craniata</taxon>
        <taxon>Vertebrata</taxon>
        <taxon>Euteleostomi</taxon>
        <taxon>Actinopterygii</taxon>
        <taxon>Neopterygii</taxon>
        <taxon>Teleostei</taxon>
        <taxon>Anguilliformes</taxon>
        <taxon>Anguillidae</taxon>
        <taxon>Anguilla</taxon>
    </lineage>
</organism>
<proteinExistence type="predicted"/>
<reference evidence="1" key="1">
    <citation type="submission" date="2014-11" db="EMBL/GenBank/DDBJ databases">
        <authorList>
            <person name="Amaro Gonzalez C."/>
        </authorList>
    </citation>
    <scope>NUCLEOTIDE SEQUENCE</scope>
</reference>
<name>A0A0E9TPX5_ANGAN</name>
<accession>A0A0E9TPX5</accession>
<evidence type="ECO:0000313" key="1">
    <source>
        <dbReference type="EMBL" id="JAH54925.1"/>
    </source>
</evidence>
<dbReference type="AlphaFoldDB" id="A0A0E9TPX5"/>